<dbReference type="PROSITE" id="PS50048">
    <property type="entry name" value="ZN2_CY6_FUNGAL_2"/>
    <property type="match status" value="1"/>
</dbReference>
<evidence type="ECO:0000256" key="4">
    <source>
        <dbReference type="ARBA" id="ARBA00023125"/>
    </source>
</evidence>
<dbReference type="SUPFAM" id="SSF57701">
    <property type="entry name" value="Zn2/Cys6 DNA-binding domain"/>
    <property type="match status" value="1"/>
</dbReference>
<protein>
    <recommendedName>
        <fullName evidence="8">Zn(2)-C6 fungal-type domain-containing protein</fullName>
    </recommendedName>
</protein>
<keyword evidence="4" id="KW-0238">DNA-binding</keyword>
<feature type="compositionally biased region" description="Polar residues" evidence="7">
    <location>
        <begin position="1"/>
        <end position="11"/>
    </location>
</feature>
<dbReference type="InterPro" id="IPR036864">
    <property type="entry name" value="Zn2-C6_fun-type_DNA-bd_sf"/>
</dbReference>
<comment type="subcellular location">
    <subcellularLocation>
        <location evidence="1">Nucleus</location>
    </subcellularLocation>
</comment>
<feature type="region of interest" description="Disordered" evidence="7">
    <location>
        <begin position="1"/>
        <end position="21"/>
    </location>
</feature>
<dbReference type="Proteomes" id="UP000237481">
    <property type="component" value="Unassembled WGS sequence"/>
</dbReference>
<dbReference type="STRING" id="94208.A0A2S4KU82"/>
<dbReference type="CDD" id="cd12148">
    <property type="entry name" value="fungal_TF_MHR"/>
    <property type="match status" value="1"/>
</dbReference>
<sequence length="489" mass="54571">MAELQASSEAPTRQKRQKPGTACEECRRRKLRCDRAEPQCGLCKVSGLTCRVPVARQPRGPKRGYLKTIRARLSALEGTLLEQQQPRSGMLSPALTSDENISMMDQINFPWSFPLSGEDSGTSPIFDPCSSTASSLDGGSIGTTISTGTPPGPATASFEEMAILNQAQATTAMVDSTPQETCQLPTSSLMQADLDQLYFDKIHLFVPILHRQRCLSWRRQAGRTASQTALQYAVWTLAAAGSANYLSFRDLLYRQARERLEALDLQSATSPALSSADVEQVQAWLLLAIYELKCVGFRRGWITAGRAFRLMQLDNQWFRDEDTSDLTLPQMDCVEVEMKRRTFWMAYCLDRFIGLRNGSAPTFNEQVTAQVRLPASETDFQDEHPGAPRVFLSDAADDGIGQLANPAFTECILIAETAGRTLSHRHQQPSVRRSMYPLADGAPPNFWDRNMWLDTLVRHRMDTFSRNYPLDGHESCPMRLFIGIVESPS</sequence>
<dbReference type="SMART" id="SM00066">
    <property type="entry name" value="GAL4"/>
    <property type="match status" value="1"/>
</dbReference>
<evidence type="ECO:0000256" key="6">
    <source>
        <dbReference type="ARBA" id="ARBA00023242"/>
    </source>
</evidence>
<dbReference type="GO" id="GO:0003677">
    <property type="term" value="F:DNA binding"/>
    <property type="evidence" value="ECO:0007669"/>
    <property type="project" value="UniProtKB-KW"/>
</dbReference>
<reference evidence="9 10" key="1">
    <citation type="submission" date="2018-01" db="EMBL/GenBank/DDBJ databases">
        <title>Harnessing the power of phylogenomics to disentangle the directionality and signatures of interkingdom host jumping in the parasitic fungal genus Tolypocladium.</title>
        <authorList>
            <person name="Quandt C.A."/>
            <person name="Patterson W."/>
            <person name="Spatafora J.W."/>
        </authorList>
    </citation>
    <scope>NUCLEOTIDE SEQUENCE [LARGE SCALE GENOMIC DNA]</scope>
    <source>
        <strain evidence="9 10">NRBC 100945</strain>
    </source>
</reference>
<evidence type="ECO:0000256" key="2">
    <source>
        <dbReference type="ARBA" id="ARBA00022723"/>
    </source>
</evidence>
<evidence type="ECO:0000256" key="1">
    <source>
        <dbReference type="ARBA" id="ARBA00004123"/>
    </source>
</evidence>
<dbReference type="AlphaFoldDB" id="A0A2S4KU82"/>
<keyword evidence="5" id="KW-0804">Transcription</keyword>
<evidence type="ECO:0000259" key="8">
    <source>
        <dbReference type="PROSITE" id="PS50048"/>
    </source>
</evidence>
<dbReference type="GO" id="GO:0008270">
    <property type="term" value="F:zinc ion binding"/>
    <property type="evidence" value="ECO:0007669"/>
    <property type="project" value="InterPro"/>
</dbReference>
<evidence type="ECO:0000256" key="3">
    <source>
        <dbReference type="ARBA" id="ARBA00023015"/>
    </source>
</evidence>
<dbReference type="GO" id="GO:0000981">
    <property type="term" value="F:DNA-binding transcription factor activity, RNA polymerase II-specific"/>
    <property type="evidence" value="ECO:0007669"/>
    <property type="project" value="InterPro"/>
</dbReference>
<keyword evidence="3" id="KW-0805">Transcription regulation</keyword>
<keyword evidence="10" id="KW-1185">Reference proteome</keyword>
<comment type="caution">
    <text evidence="9">The sequence shown here is derived from an EMBL/GenBank/DDBJ whole genome shotgun (WGS) entry which is preliminary data.</text>
</comment>
<dbReference type="PROSITE" id="PS00463">
    <property type="entry name" value="ZN2_CY6_FUNGAL_1"/>
    <property type="match status" value="1"/>
</dbReference>
<dbReference type="Pfam" id="PF04082">
    <property type="entry name" value="Fungal_trans"/>
    <property type="match status" value="1"/>
</dbReference>
<proteinExistence type="predicted"/>
<dbReference type="GO" id="GO:0006351">
    <property type="term" value="P:DNA-templated transcription"/>
    <property type="evidence" value="ECO:0007669"/>
    <property type="project" value="InterPro"/>
</dbReference>
<feature type="domain" description="Zn(2)-C6 fungal-type" evidence="8">
    <location>
        <begin position="22"/>
        <end position="52"/>
    </location>
</feature>
<dbReference type="EMBL" id="PKSG01000656">
    <property type="protein sequence ID" value="POR33756.1"/>
    <property type="molecule type" value="Genomic_DNA"/>
</dbReference>
<evidence type="ECO:0000313" key="10">
    <source>
        <dbReference type="Proteomes" id="UP000237481"/>
    </source>
</evidence>
<dbReference type="InterPro" id="IPR001138">
    <property type="entry name" value="Zn2Cys6_DnaBD"/>
</dbReference>
<dbReference type="OrthoDB" id="4926077at2759"/>
<dbReference type="Gene3D" id="4.10.240.10">
    <property type="entry name" value="Zn(2)-C6 fungal-type DNA-binding domain"/>
    <property type="match status" value="1"/>
</dbReference>
<dbReference type="PANTHER" id="PTHR47338:SF3">
    <property type="entry name" value="C6 FINGER DOMAIN TRANSCRIPTION FACTOR DBAA-RELATED"/>
    <property type="match status" value="1"/>
</dbReference>
<dbReference type="SMART" id="SM00906">
    <property type="entry name" value="Fungal_trans"/>
    <property type="match status" value="1"/>
</dbReference>
<dbReference type="GO" id="GO:0005634">
    <property type="term" value="C:nucleus"/>
    <property type="evidence" value="ECO:0007669"/>
    <property type="project" value="UniProtKB-SubCell"/>
</dbReference>
<organism evidence="9 10">
    <name type="scientific">Tolypocladium paradoxum</name>
    <dbReference type="NCBI Taxonomy" id="94208"/>
    <lineage>
        <taxon>Eukaryota</taxon>
        <taxon>Fungi</taxon>
        <taxon>Dikarya</taxon>
        <taxon>Ascomycota</taxon>
        <taxon>Pezizomycotina</taxon>
        <taxon>Sordariomycetes</taxon>
        <taxon>Hypocreomycetidae</taxon>
        <taxon>Hypocreales</taxon>
        <taxon>Ophiocordycipitaceae</taxon>
        <taxon>Tolypocladium</taxon>
    </lineage>
</organism>
<dbReference type="PANTHER" id="PTHR47338">
    <property type="entry name" value="ZN(II)2CYS6 TRANSCRIPTION FACTOR (EUROFUNG)-RELATED"/>
    <property type="match status" value="1"/>
</dbReference>
<dbReference type="InterPro" id="IPR050815">
    <property type="entry name" value="TF_fung"/>
</dbReference>
<accession>A0A2S4KU82</accession>
<dbReference type="InterPro" id="IPR007219">
    <property type="entry name" value="XnlR_reg_dom"/>
</dbReference>
<evidence type="ECO:0000256" key="7">
    <source>
        <dbReference type="SAM" id="MobiDB-lite"/>
    </source>
</evidence>
<dbReference type="Pfam" id="PF00172">
    <property type="entry name" value="Zn_clus"/>
    <property type="match status" value="1"/>
</dbReference>
<dbReference type="CDD" id="cd00067">
    <property type="entry name" value="GAL4"/>
    <property type="match status" value="1"/>
</dbReference>
<evidence type="ECO:0000313" key="9">
    <source>
        <dbReference type="EMBL" id="POR33756.1"/>
    </source>
</evidence>
<evidence type="ECO:0000256" key="5">
    <source>
        <dbReference type="ARBA" id="ARBA00023163"/>
    </source>
</evidence>
<keyword evidence="6" id="KW-0539">Nucleus</keyword>
<name>A0A2S4KU82_9HYPO</name>
<keyword evidence="2" id="KW-0479">Metal-binding</keyword>
<gene>
    <name evidence="9" type="ORF">TPAR_06061</name>
</gene>